<keyword evidence="4" id="KW-0732">Signal</keyword>
<evidence type="ECO:0000256" key="1">
    <source>
        <dbReference type="ARBA" id="ARBA00022670"/>
    </source>
</evidence>
<accession>A0A239PJU5</accession>
<organism evidence="7 8">
    <name type="scientific">Amphiplicatus metriothermophilus</name>
    <dbReference type="NCBI Taxonomy" id="1519374"/>
    <lineage>
        <taxon>Bacteria</taxon>
        <taxon>Pseudomonadati</taxon>
        <taxon>Pseudomonadota</taxon>
        <taxon>Alphaproteobacteria</taxon>
        <taxon>Parvularculales</taxon>
        <taxon>Parvularculaceae</taxon>
        <taxon>Amphiplicatus</taxon>
    </lineage>
</organism>
<name>A0A239PJU5_9PROT</name>
<feature type="domain" description="Peptidase S9A N-terminal" evidence="6">
    <location>
        <begin position="24"/>
        <end position="423"/>
    </location>
</feature>
<dbReference type="Pfam" id="PF00326">
    <property type="entry name" value="Peptidase_S9"/>
    <property type="match status" value="1"/>
</dbReference>
<keyword evidence="3" id="KW-0720">Serine protease</keyword>
<keyword evidence="1" id="KW-0645">Protease</keyword>
<dbReference type="Pfam" id="PF02897">
    <property type="entry name" value="Peptidase_S9_N"/>
    <property type="match status" value="1"/>
</dbReference>
<evidence type="ECO:0000313" key="7">
    <source>
        <dbReference type="EMBL" id="SNT67917.1"/>
    </source>
</evidence>
<dbReference type="SUPFAM" id="SSF50993">
    <property type="entry name" value="Peptidase/esterase 'gauge' domain"/>
    <property type="match status" value="1"/>
</dbReference>
<gene>
    <name evidence="7" type="ORF">SAMN06297382_0410</name>
</gene>
<dbReference type="InterPro" id="IPR023302">
    <property type="entry name" value="Pept_S9A_N"/>
</dbReference>
<dbReference type="InterPro" id="IPR002470">
    <property type="entry name" value="Peptidase_S9A"/>
</dbReference>
<dbReference type="SUPFAM" id="SSF53474">
    <property type="entry name" value="alpha/beta-Hydrolases"/>
    <property type="match status" value="1"/>
</dbReference>
<keyword evidence="2" id="KW-0378">Hydrolase</keyword>
<dbReference type="OrthoDB" id="9801421at2"/>
<evidence type="ECO:0000256" key="4">
    <source>
        <dbReference type="SAM" id="SignalP"/>
    </source>
</evidence>
<evidence type="ECO:0000259" key="5">
    <source>
        <dbReference type="Pfam" id="PF00326"/>
    </source>
</evidence>
<feature type="chain" id="PRO_5013099801" evidence="4">
    <location>
        <begin position="20"/>
        <end position="703"/>
    </location>
</feature>
<protein>
    <submittedName>
        <fullName evidence="7">Prolyl oligopeptidase</fullName>
    </submittedName>
</protein>
<feature type="domain" description="Peptidase S9 prolyl oligopeptidase catalytic" evidence="5">
    <location>
        <begin position="489"/>
        <end position="691"/>
    </location>
</feature>
<dbReference type="Gene3D" id="2.130.10.120">
    <property type="entry name" value="Prolyl oligopeptidase, N-terminal domain"/>
    <property type="match status" value="1"/>
</dbReference>
<dbReference type="GO" id="GO:0005829">
    <property type="term" value="C:cytosol"/>
    <property type="evidence" value="ECO:0007669"/>
    <property type="project" value="TreeGrafter"/>
</dbReference>
<dbReference type="PANTHER" id="PTHR42881">
    <property type="entry name" value="PROLYL ENDOPEPTIDASE"/>
    <property type="match status" value="1"/>
</dbReference>
<dbReference type="PANTHER" id="PTHR42881:SF13">
    <property type="entry name" value="PROLYL ENDOPEPTIDASE"/>
    <property type="match status" value="1"/>
</dbReference>
<reference evidence="7 8" key="1">
    <citation type="submission" date="2017-07" db="EMBL/GenBank/DDBJ databases">
        <authorList>
            <person name="Sun Z.S."/>
            <person name="Albrecht U."/>
            <person name="Echele G."/>
            <person name="Lee C.C."/>
        </authorList>
    </citation>
    <scope>NUCLEOTIDE SEQUENCE [LARGE SCALE GENOMIC DNA]</scope>
    <source>
        <strain evidence="7 8">CGMCC 1.12710</strain>
    </source>
</reference>
<dbReference type="AlphaFoldDB" id="A0A239PJU5"/>
<dbReference type="GO" id="GO:0006508">
    <property type="term" value="P:proteolysis"/>
    <property type="evidence" value="ECO:0007669"/>
    <property type="project" value="UniProtKB-KW"/>
</dbReference>
<proteinExistence type="predicted"/>
<dbReference type="InterPro" id="IPR051167">
    <property type="entry name" value="Prolyl_oligopep/macrocyclase"/>
</dbReference>
<dbReference type="Gene3D" id="3.40.50.1820">
    <property type="entry name" value="alpha/beta hydrolase"/>
    <property type="match status" value="1"/>
</dbReference>
<feature type="signal peptide" evidence="4">
    <location>
        <begin position="1"/>
        <end position="19"/>
    </location>
</feature>
<evidence type="ECO:0000313" key="8">
    <source>
        <dbReference type="Proteomes" id="UP000198346"/>
    </source>
</evidence>
<dbReference type="EMBL" id="FZQA01000001">
    <property type="protein sequence ID" value="SNT67917.1"/>
    <property type="molecule type" value="Genomic_DNA"/>
</dbReference>
<dbReference type="GO" id="GO:0070012">
    <property type="term" value="F:oligopeptidase activity"/>
    <property type="evidence" value="ECO:0007669"/>
    <property type="project" value="TreeGrafter"/>
</dbReference>
<sequence length="703" mass="76426">MVKATLVAASLAAAQGAAAQEGAPAAAQEDPFLWLEEIDGARALDWVRAQNARSLAELEGDARFEAFHRAALEIFTSEERIPAPGLVGETVRNFWQDGAHVRGIWREASLESYLAGAPDWRLILDIDALAEAEGENWVYKGADCLAPAHDRCIVNLSRGGADAAARREFLVSEGTFVENGFSFAESKGTTAWVDEDALLVGVDFGEGTMTTSGYPRTTRLVRRGEDPASARVVFEGAKTDVGVWPYAIVRGGKTWLFVTRALTFFESEHYLLDDAFEEKKLPLPAKSNIQGVLDGFIVASIQEDWAFAGRRFRAGDIVAIDPAGTKAELVFSPNEHQAVGGVAASESALFVQLLDNIVGKVKKIERRGGKWRARDVALPGEGDVSLGSVNAHGDDLFLYFDSPTVPQTLFYVSAAGERARVKQNPAFFDAAGVVMRQHEATSKNGTKVPYFVIGREDVMEAGNAPTIQYGYGGFEVPVTPGYSGTIGKLWYERGGLYVIANIRGGGEFGPRWHQAALKENRQRAFDDFFAVSEDLIARGLTSPQKLGAYGGSNGGLLMGVALTQRPDLYGAIAIGVPLLDMLRFHKLLAGASWMGEYGNPDIAEERAYIEKYSPYQNLRPDAAYPRVFFFTSTRDDRVHPGHARKMAAKMAAMGHDFLYYENIEGGHGAAANQKQAAYRTALQYVYFARQLMDGPASSASAGE</sequence>
<dbReference type="Proteomes" id="UP000198346">
    <property type="component" value="Unassembled WGS sequence"/>
</dbReference>
<dbReference type="PRINTS" id="PR00862">
    <property type="entry name" value="PROLIGOPTASE"/>
</dbReference>
<evidence type="ECO:0000256" key="2">
    <source>
        <dbReference type="ARBA" id="ARBA00022801"/>
    </source>
</evidence>
<dbReference type="InterPro" id="IPR001375">
    <property type="entry name" value="Peptidase_S9_cat"/>
</dbReference>
<keyword evidence="8" id="KW-1185">Reference proteome</keyword>
<evidence type="ECO:0000256" key="3">
    <source>
        <dbReference type="ARBA" id="ARBA00022825"/>
    </source>
</evidence>
<dbReference type="InterPro" id="IPR029058">
    <property type="entry name" value="AB_hydrolase_fold"/>
</dbReference>
<evidence type="ECO:0000259" key="6">
    <source>
        <dbReference type="Pfam" id="PF02897"/>
    </source>
</evidence>
<dbReference type="GO" id="GO:0004252">
    <property type="term" value="F:serine-type endopeptidase activity"/>
    <property type="evidence" value="ECO:0007669"/>
    <property type="project" value="InterPro"/>
</dbReference>